<proteinExistence type="predicted"/>
<evidence type="ECO:0000313" key="3">
    <source>
        <dbReference type="Proteomes" id="UP000019918"/>
    </source>
</evidence>
<keyword evidence="3" id="KW-1185">Reference proteome</keyword>
<organism evidence="2 3">
    <name type="scientific">Erwinia mallotivora</name>
    <dbReference type="NCBI Taxonomy" id="69222"/>
    <lineage>
        <taxon>Bacteria</taxon>
        <taxon>Pseudomonadati</taxon>
        <taxon>Pseudomonadota</taxon>
        <taxon>Gammaproteobacteria</taxon>
        <taxon>Enterobacterales</taxon>
        <taxon>Erwiniaceae</taxon>
        <taxon>Erwinia</taxon>
    </lineage>
</organism>
<dbReference type="Pfam" id="PF07437">
    <property type="entry name" value="YfaZ"/>
    <property type="match status" value="1"/>
</dbReference>
<dbReference type="EMBL" id="JFHN01000010">
    <property type="protein sequence ID" value="EXU77381.1"/>
    <property type="molecule type" value="Genomic_DNA"/>
</dbReference>
<protein>
    <submittedName>
        <fullName evidence="2">Porin</fullName>
    </submittedName>
</protein>
<dbReference type="SUPFAM" id="SSF56925">
    <property type="entry name" value="OMPA-like"/>
    <property type="match status" value="1"/>
</dbReference>
<feature type="chain" id="PRO_5001472056" evidence="1">
    <location>
        <begin position="23"/>
        <end position="181"/>
    </location>
</feature>
<dbReference type="InterPro" id="IPR011250">
    <property type="entry name" value="OMP/PagP_B-barrel"/>
</dbReference>
<accession>A0A014M6G1</accession>
<evidence type="ECO:0000256" key="1">
    <source>
        <dbReference type="SAM" id="SignalP"/>
    </source>
</evidence>
<evidence type="ECO:0000313" key="2">
    <source>
        <dbReference type="EMBL" id="EXU77381.1"/>
    </source>
</evidence>
<dbReference type="RefSeq" id="WP_034932871.1">
    <property type="nucleotide sequence ID" value="NZ_JBHLYB010000317.1"/>
</dbReference>
<reference evidence="2 3" key="1">
    <citation type="submission" date="2014-02" db="EMBL/GenBank/DDBJ databases">
        <title>Draft genome of Erwinia mallotivora strain BT-MARDI, a papaya dieback pathogen.</title>
        <authorList>
            <person name="Redzuan R."/>
            <person name="Abu Bakar N."/>
            <person name="Badrun R."/>
            <person name="Mohd Raih M.F."/>
            <person name="Rozano L."/>
            <person name="Mat Amin N."/>
        </authorList>
    </citation>
    <scope>NUCLEOTIDE SEQUENCE [LARGE SCALE GENOMIC DNA]</scope>
    <source>
        <strain evidence="2 3">BT-MARDI</strain>
    </source>
</reference>
<dbReference type="AlphaFoldDB" id="A0A014M6G1"/>
<feature type="signal peptide" evidence="1">
    <location>
        <begin position="1"/>
        <end position="22"/>
    </location>
</feature>
<gene>
    <name evidence="2" type="ORF">BG55_00170</name>
</gene>
<sequence>MKAVATTAGALALLALAGSAQAIEGGVDVGREYTNLHAGLGTTSPGFALTGNWLRSDHDGSMGSVGLGYNVALGDVFLTPGVKAISTNPRNSKDGYAVAAGLGVSVPVSKMFNIYGQYYYSPDAFSSHIDNYQEASAGVSFQPISLVDVHVGYQYMALNGKDGRKDNVIADGPYVGASLHF</sequence>
<keyword evidence="1" id="KW-0732">Signal</keyword>
<dbReference type="PATRIC" id="fig|69222.5.peg.48"/>
<dbReference type="Proteomes" id="UP000019918">
    <property type="component" value="Unassembled WGS sequence"/>
</dbReference>
<dbReference type="InterPro" id="IPR009998">
    <property type="entry name" value="YfaZ"/>
</dbReference>
<name>A0A014M6G1_9GAMM</name>
<comment type="caution">
    <text evidence="2">The sequence shown here is derived from an EMBL/GenBank/DDBJ whole genome shotgun (WGS) entry which is preliminary data.</text>
</comment>
<dbReference type="OrthoDB" id="6506259at2"/>
<dbReference type="STRING" id="69222.BG55_00170"/>